<evidence type="ECO:0000313" key="6">
    <source>
        <dbReference type="EMBL" id="NRF67177.1"/>
    </source>
</evidence>
<dbReference type="PROSITE" id="PS00330">
    <property type="entry name" value="HEMOLYSIN_CALCIUM"/>
    <property type="match status" value="2"/>
</dbReference>
<dbReference type="InterPro" id="IPR050557">
    <property type="entry name" value="RTX_toxin/Mannuronan_C5-epim"/>
</dbReference>
<evidence type="ECO:0000256" key="3">
    <source>
        <dbReference type="ARBA" id="ARBA00022837"/>
    </source>
</evidence>
<dbReference type="Pfam" id="PF00353">
    <property type="entry name" value="HemolysinCabind"/>
    <property type="match status" value="10"/>
</dbReference>
<dbReference type="InterPro" id="IPR010566">
    <property type="entry name" value="Haemolys_ca-bd"/>
</dbReference>
<dbReference type="InterPro" id="IPR011049">
    <property type="entry name" value="Serralysin-like_metalloprot_C"/>
</dbReference>
<evidence type="ECO:0000259" key="5">
    <source>
        <dbReference type="Pfam" id="PF06594"/>
    </source>
</evidence>
<dbReference type="PANTHER" id="PTHR38340">
    <property type="entry name" value="S-LAYER PROTEIN"/>
    <property type="match status" value="1"/>
</dbReference>
<dbReference type="Gene3D" id="2.150.10.10">
    <property type="entry name" value="Serralysin-like metalloprotease, C-terminal"/>
    <property type="match status" value="6"/>
</dbReference>
<feature type="region of interest" description="Disordered" evidence="4">
    <location>
        <begin position="191"/>
        <end position="226"/>
    </location>
</feature>
<keyword evidence="2" id="KW-0964">Secreted</keyword>
<evidence type="ECO:0000313" key="7">
    <source>
        <dbReference type="Proteomes" id="UP000737171"/>
    </source>
</evidence>
<feature type="domain" description="Haemolysin-type calcium binding-related" evidence="5">
    <location>
        <begin position="854"/>
        <end position="892"/>
    </location>
</feature>
<evidence type="ECO:0000256" key="2">
    <source>
        <dbReference type="ARBA" id="ARBA00022525"/>
    </source>
</evidence>
<dbReference type="Proteomes" id="UP000737171">
    <property type="component" value="Unassembled WGS sequence"/>
</dbReference>
<sequence length="922" mass="91287">MTGGAGDDEICGLAGSDTLLGGDGNDKLYAVGGSSSTQNGISSGGDSDILIGGAGNDELYAGNGHVVYRFEGDFGNDAIKFSSDRVAARNAVIEFGTGVTPANIQVSAIPGGVIRLAVSGTENSVLVEEFTSSQRPLTGVRFMDGTVWTYDDVASRVSTAASEGPDELLGTAGPDVIDALGGDDLVRGGAGNDTLSGSAGNDRLFGDGDDDVVDGGAGNDELRDGPGADVVRGGIGDDTIYVEGGGDTVDAGPGNDVVNATSDPELILLSPGWGQDAYFWLVGGDTLRFGTGIAPTDLTLWTVGPNLRIEHSATASTATLDGFHGGWDPTGLKFEFADATVWNLAAIQSAIAGVLGTEGDDVLQASANGGLVRGLAGNDTLNGSAAADTLDGGSGNDRMTGGAGNDAYVIDATADQAIEGSSAGTDTVRSSNGTGNALDNTITGNGGANVLDGGTGNDVLSGGTGNDSYVVDASGDSIIEAAGGGVDLVTTSLGWTLGAELENLTLTGTAAVNGTGNGLANKLTGNAGDNVLNGGAGNDTMIGGAGNDTYIVDISADVVTEAASAGNDTIESSVTLTLATNVENLTLTGSAPLNGTGNTLNNVLRGNAGANTLNGGTGADAMTGGTGDDIYVVDNAADTTVEVADEGIDLVQSAITWTLANHVERLTLTGTSVINGTGNALDNMLTGNSGNNTLNGGSGNDMLDGAAGNDTMLGGTGDDTFVVNVATDVVTENADEGIDVVLSAVAWTLGNHLENLTLIGSSLVNGTGNALNNTLLGNVAANVLSGGAGNDTLDGAAGNDTLAGGTGADTYAFQRGNQVDTVQENDATAGIVDSVLFGANIATSDIAFSRVGNDLQATINGTTDTLLIKDWYLGSAHRVEQFKFADGTVLSDVQVQPAGAGAVGLVGILAWDSAGSGAGGLF</sequence>
<dbReference type="EMBL" id="JABRWJ010000003">
    <property type="protein sequence ID" value="NRF67177.1"/>
    <property type="molecule type" value="Genomic_DNA"/>
</dbReference>
<reference evidence="6 7" key="1">
    <citation type="submission" date="2020-05" db="EMBL/GenBank/DDBJ databases">
        <title>Aquincola sp. isolate from soil.</title>
        <authorList>
            <person name="Han J."/>
            <person name="Kim D.-U."/>
        </authorList>
    </citation>
    <scope>NUCLEOTIDE SEQUENCE [LARGE SCALE GENOMIC DNA]</scope>
    <source>
        <strain evidence="6 7">S2</strain>
    </source>
</reference>
<organism evidence="6 7">
    <name type="scientific">Pseudaquabacterium terrae</name>
    <dbReference type="NCBI Taxonomy" id="2732868"/>
    <lineage>
        <taxon>Bacteria</taxon>
        <taxon>Pseudomonadati</taxon>
        <taxon>Pseudomonadota</taxon>
        <taxon>Betaproteobacteria</taxon>
        <taxon>Burkholderiales</taxon>
        <taxon>Sphaerotilaceae</taxon>
        <taxon>Pseudaquabacterium</taxon>
    </lineage>
</organism>
<name>A0ABX2EEZ4_9BURK</name>
<dbReference type="InterPro" id="IPR001343">
    <property type="entry name" value="Hemolysn_Ca-bd"/>
</dbReference>
<protein>
    <recommendedName>
        <fullName evidence="5">Haemolysin-type calcium binding-related domain-containing protein</fullName>
    </recommendedName>
</protein>
<dbReference type="PRINTS" id="PR00313">
    <property type="entry name" value="CABNDNGRPT"/>
</dbReference>
<keyword evidence="7" id="KW-1185">Reference proteome</keyword>
<comment type="subcellular location">
    <subcellularLocation>
        <location evidence="1">Secreted</location>
    </subcellularLocation>
</comment>
<dbReference type="RefSeq" id="WP_173122313.1">
    <property type="nucleotide sequence ID" value="NZ_JABRWJ010000003.1"/>
</dbReference>
<comment type="caution">
    <text evidence="6">The sequence shown here is derived from an EMBL/GenBank/DDBJ whole genome shotgun (WGS) entry which is preliminary data.</text>
</comment>
<keyword evidence="3" id="KW-0106">Calcium</keyword>
<proteinExistence type="predicted"/>
<dbReference type="Pfam" id="PF06594">
    <property type="entry name" value="HCBP_related"/>
    <property type="match status" value="1"/>
</dbReference>
<evidence type="ECO:0000256" key="4">
    <source>
        <dbReference type="SAM" id="MobiDB-lite"/>
    </source>
</evidence>
<accession>A0ABX2EEZ4</accession>
<gene>
    <name evidence="6" type="ORF">HLB44_09300</name>
</gene>
<dbReference type="SUPFAM" id="SSF51120">
    <property type="entry name" value="beta-Roll"/>
    <property type="match status" value="7"/>
</dbReference>
<evidence type="ECO:0000256" key="1">
    <source>
        <dbReference type="ARBA" id="ARBA00004613"/>
    </source>
</evidence>
<dbReference type="InterPro" id="IPR018511">
    <property type="entry name" value="Hemolysin-typ_Ca-bd_CS"/>
</dbReference>
<dbReference type="PANTHER" id="PTHR38340:SF1">
    <property type="entry name" value="S-LAYER PROTEIN"/>
    <property type="match status" value="1"/>
</dbReference>